<organism evidence="5 6">
    <name type="scientific">Wickerhamiella sorbophila</name>
    <dbReference type="NCBI Taxonomy" id="45607"/>
    <lineage>
        <taxon>Eukaryota</taxon>
        <taxon>Fungi</taxon>
        <taxon>Dikarya</taxon>
        <taxon>Ascomycota</taxon>
        <taxon>Saccharomycotina</taxon>
        <taxon>Dipodascomycetes</taxon>
        <taxon>Dipodascales</taxon>
        <taxon>Trichomonascaceae</taxon>
        <taxon>Wickerhamiella</taxon>
    </lineage>
</organism>
<dbReference type="SUPFAM" id="SSF52833">
    <property type="entry name" value="Thioredoxin-like"/>
    <property type="match status" value="1"/>
</dbReference>
<evidence type="ECO:0000313" key="5">
    <source>
        <dbReference type="EMBL" id="PRT56929.1"/>
    </source>
</evidence>
<keyword evidence="6" id="KW-1185">Reference proteome</keyword>
<name>A0A2T0FPP3_9ASCO</name>
<reference evidence="5 6" key="1">
    <citation type="submission" date="2017-04" db="EMBL/GenBank/DDBJ databases">
        <title>Genome sequencing of [Candida] sorbophila.</title>
        <authorList>
            <person name="Ahn J.O."/>
        </authorList>
    </citation>
    <scope>NUCLEOTIDE SEQUENCE [LARGE SCALE GENOMIC DNA]</scope>
    <source>
        <strain evidence="5 6">DS02</strain>
    </source>
</reference>
<gene>
    <name evidence="5" type="ORF">B9G98_04549</name>
</gene>
<dbReference type="GO" id="GO:0005737">
    <property type="term" value="C:cytoplasm"/>
    <property type="evidence" value="ECO:0007669"/>
    <property type="project" value="TreeGrafter"/>
</dbReference>
<dbReference type="Gene3D" id="3.40.30.10">
    <property type="entry name" value="Glutaredoxin"/>
    <property type="match status" value="1"/>
</dbReference>
<dbReference type="Pfam" id="PF13409">
    <property type="entry name" value="GST_N_2"/>
    <property type="match status" value="1"/>
</dbReference>
<dbReference type="PANTHER" id="PTHR32419:SF6">
    <property type="entry name" value="GLUTATHIONE S-TRANSFERASE OMEGA-LIKE 1-RELATED"/>
    <property type="match status" value="1"/>
</dbReference>
<sequence length="325" mass="37532">MGQLVEGIWHDVWYDTKAHGGRFVRTVTQFRNWLSKDGKVAETGRAFPAEANRYHLYVSYACPWAHRVLAARTLKGLEELLPVSVVHPLMLKNGWELSSDFPGATGDQLYDLKFLYQLYTKADPKYTGRVTVPVLWDTKEQTIVSNESSDIIRMLNTAFDDLGAKPGNYYPEELRPQIDDVNSWIYDLINNGVYKCGFATTQEAYDENVYPLFEALDRVEAILSKQRYLTGSRLTEADVRLWTTLVRFDLVYVQHFKCDIKRISDYHNIQNYMLDLYQTGGLGETVNVPHIRTHYYRSHNTINPYGIISAGPKLDFNAPHDRNRF</sequence>
<dbReference type="Proteomes" id="UP000238350">
    <property type="component" value="Unassembled WGS sequence"/>
</dbReference>
<dbReference type="STRING" id="45607.A0A2T0FPP3"/>
<dbReference type="InterPro" id="IPR036282">
    <property type="entry name" value="Glutathione-S-Trfase_C_sf"/>
</dbReference>
<evidence type="ECO:0000256" key="2">
    <source>
        <dbReference type="PIRSR" id="PIRSR015753-2"/>
    </source>
</evidence>
<feature type="domain" description="GST C-terminal" evidence="4">
    <location>
        <begin position="171"/>
        <end position="295"/>
    </location>
</feature>
<proteinExistence type="predicted"/>
<dbReference type="GeneID" id="36518297"/>
<evidence type="ECO:0000256" key="1">
    <source>
        <dbReference type="PIRSR" id="PIRSR015753-1"/>
    </source>
</evidence>
<accession>A0A2T0FPP3</accession>
<dbReference type="RefSeq" id="XP_024666874.1">
    <property type="nucleotide sequence ID" value="XM_024811106.1"/>
</dbReference>
<feature type="binding site" evidence="2">
    <location>
        <position position="95"/>
    </location>
    <ligand>
        <name>glutathione</name>
        <dbReference type="ChEBI" id="CHEBI:57925"/>
    </ligand>
</feature>
<dbReference type="SFLD" id="SFLDG01206">
    <property type="entry name" value="Xi.1"/>
    <property type="match status" value="1"/>
</dbReference>
<evidence type="ECO:0000256" key="3">
    <source>
        <dbReference type="PIRSR" id="PIRSR015753-3"/>
    </source>
</evidence>
<comment type="caution">
    <text evidence="5">The sequence shown here is derived from an EMBL/GenBank/DDBJ whole genome shotgun (WGS) entry which is preliminary data.</text>
</comment>
<feature type="site" description="Lowers pKa of active site Cys" evidence="3">
    <location>
        <position position="295"/>
    </location>
</feature>
<dbReference type="InterPro" id="IPR010987">
    <property type="entry name" value="Glutathione-S-Trfase_C-like"/>
</dbReference>
<dbReference type="SFLD" id="SFLDG01148">
    <property type="entry name" value="Xi_(cytGST)"/>
    <property type="match status" value="1"/>
</dbReference>
<dbReference type="SUPFAM" id="SSF47616">
    <property type="entry name" value="GST C-terminal domain-like"/>
    <property type="match status" value="1"/>
</dbReference>
<dbReference type="CDD" id="cd03190">
    <property type="entry name" value="GST_C_Omega_like"/>
    <property type="match status" value="1"/>
</dbReference>
<evidence type="ECO:0000313" key="6">
    <source>
        <dbReference type="Proteomes" id="UP000238350"/>
    </source>
</evidence>
<dbReference type="PANTHER" id="PTHR32419">
    <property type="entry name" value="GLUTATHIONYL-HYDROQUINONE REDUCTASE"/>
    <property type="match status" value="1"/>
</dbReference>
<dbReference type="EMBL" id="NDIQ01000022">
    <property type="protein sequence ID" value="PRT56929.1"/>
    <property type="molecule type" value="Genomic_DNA"/>
</dbReference>
<dbReference type="Gene3D" id="1.20.1050.10">
    <property type="match status" value="1"/>
</dbReference>
<dbReference type="Pfam" id="PF13410">
    <property type="entry name" value="GST_C_2"/>
    <property type="match status" value="1"/>
</dbReference>
<feature type="binding site" evidence="2">
    <location>
        <begin position="147"/>
        <end position="148"/>
    </location>
    <ligand>
        <name>glutathione</name>
        <dbReference type="ChEBI" id="CHEBI:57925"/>
    </ligand>
</feature>
<dbReference type="GO" id="GO:0004364">
    <property type="term" value="F:glutathione transferase activity"/>
    <property type="evidence" value="ECO:0007669"/>
    <property type="project" value="InterPro"/>
</dbReference>
<dbReference type="InterPro" id="IPR047047">
    <property type="entry name" value="GST_Omega-like_C"/>
</dbReference>
<dbReference type="InterPro" id="IPR036249">
    <property type="entry name" value="Thioredoxin-like_sf"/>
</dbReference>
<evidence type="ECO:0000259" key="4">
    <source>
        <dbReference type="PROSITE" id="PS50405"/>
    </source>
</evidence>
<dbReference type="InterPro" id="IPR016639">
    <property type="entry name" value="GST_Omega/GSH"/>
</dbReference>
<dbReference type="InterPro" id="IPR004045">
    <property type="entry name" value="Glutathione_S-Trfase_N"/>
</dbReference>
<feature type="active site" description="Nucleophile" evidence="1">
    <location>
        <position position="62"/>
    </location>
</feature>
<dbReference type="AlphaFoldDB" id="A0A2T0FPP3"/>
<feature type="active site" description="Proton donor/acceptor" evidence="1">
    <location>
        <position position="194"/>
    </location>
</feature>
<dbReference type="OrthoDB" id="2309723at2759"/>
<dbReference type="PIRSF" id="PIRSF015753">
    <property type="entry name" value="GST"/>
    <property type="match status" value="1"/>
</dbReference>
<feature type="binding site" evidence="2">
    <location>
        <begin position="129"/>
        <end position="132"/>
    </location>
    <ligand>
        <name>glutathione</name>
        <dbReference type="ChEBI" id="CHEBI:57925"/>
    </ligand>
</feature>
<protein>
    <submittedName>
        <fullName evidence="5">Glutathionyl-hydroquinone reductase YqjG</fullName>
    </submittedName>
</protein>
<dbReference type="SFLD" id="SFLDS00019">
    <property type="entry name" value="Glutathione_Transferase_(cytos"/>
    <property type="match status" value="1"/>
</dbReference>
<feature type="site" description="Lowers pKa of active site Cys" evidence="3">
    <location>
        <position position="252"/>
    </location>
</feature>
<dbReference type="InterPro" id="IPR040079">
    <property type="entry name" value="Glutathione_S-Trfase"/>
</dbReference>
<dbReference type="PROSITE" id="PS50405">
    <property type="entry name" value="GST_CTER"/>
    <property type="match status" value="1"/>
</dbReference>
<dbReference type="FunFam" id="3.40.30.10:FF:000058">
    <property type="entry name" value="Glutathione S-transferase, omega"/>
    <property type="match status" value="1"/>
</dbReference>